<evidence type="ECO:0000313" key="2">
    <source>
        <dbReference type="Proteomes" id="UP001241377"/>
    </source>
</evidence>
<name>A0ACC2W5R2_9TREE</name>
<sequence length="485" mass="53724">MRGIYLSPEPTLALYERQIAPLVAKAMAGFNSTIFAYGQTGSGKTHTMSGTSDDVGIIPLAVSGVFEAIEQIYNETLRDMLRPSRGLVNDKDRPVIHVVDGNVVVRPLQEEIVRTPEEVLGLLDRGQRNRRTGATDWTIESRDGEDLRQSRLSLIDLAGSEKAASNLERLAEGKHINRSLLALGTVIELLSDKNRRPEILSSHSNPTLTTTSSIGQLMRRRVSDFIRAHPEKVSQISDPATPSRRAVSSKFAPIDEDDSSDNNISSDLIQAFRRQRSADKESHNMLLARLTAAESVTTEVQTMKQQIEHLKQCLLAESARSQKLMDQLLGRDKLEAQQNKRIRDLEIQLTAAVAEGDELRSKRSLSQPATLPSLNGAGLPSASLENNHTTSSSKQKLSEPLTSKDHQGLLCSTCEQYRERSRTQETIIQGQQSANRALMGKVAEWQQSQPVKALPLQRSTSTPSNDRDARVQFFGSRPQTSYDRA</sequence>
<keyword evidence="2" id="KW-1185">Reference proteome</keyword>
<proteinExistence type="predicted"/>
<evidence type="ECO:0000313" key="1">
    <source>
        <dbReference type="EMBL" id="KAJ9106743.1"/>
    </source>
</evidence>
<dbReference type="Proteomes" id="UP001241377">
    <property type="component" value="Unassembled WGS sequence"/>
</dbReference>
<protein>
    <submittedName>
        <fullName evidence="1">Uncharacterized protein</fullName>
    </submittedName>
</protein>
<comment type="caution">
    <text evidence="1">The sequence shown here is derived from an EMBL/GenBank/DDBJ whole genome shotgun (WGS) entry which is preliminary data.</text>
</comment>
<accession>A0ACC2W5R2</accession>
<gene>
    <name evidence="1" type="ORF">QFC19_003055</name>
</gene>
<dbReference type="EMBL" id="JASBWR010000028">
    <property type="protein sequence ID" value="KAJ9106743.1"/>
    <property type="molecule type" value="Genomic_DNA"/>
</dbReference>
<reference evidence="1" key="1">
    <citation type="submission" date="2023-04" db="EMBL/GenBank/DDBJ databases">
        <title>Draft Genome sequencing of Naganishia species isolated from polar environments using Oxford Nanopore Technology.</title>
        <authorList>
            <person name="Leo P."/>
            <person name="Venkateswaran K."/>
        </authorList>
    </citation>
    <scope>NUCLEOTIDE SEQUENCE</scope>
    <source>
        <strain evidence="1">MNA-CCFEE 5261</strain>
    </source>
</reference>
<organism evidence="1 2">
    <name type="scientific">Naganishia cerealis</name>
    <dbReference type="NCBI Taxonomy" id="610337"/>
    <lineage>
        <taxon>Eukaryota</taxon>
        <taxon>Fungi</taxon>
        <taxon>Dikarya</taxon>
        <taxon>Basidiomycota</taxon>
        <taxon>Agaricomycotina</taxon>
        <taxon>Tremellomycetes</taxon>
        <taxon>Filobasidiales</taxon>
        <taxon>Filobasidiaceae</taxon>
        <taxon>Naganishia</taxon>
    </lineage>
</organism>